<keyword evidence="3" id="KW-1185">Reference proteome</keyword>
<name>A0ABP5RM82_9ACTN</name>
<comment type="caution">
    <text evidence="2">The sequence shown here is derived from an EMBL/GenBank/DDBJ whole genome shotgun (WGS) entry which is preliminary data.</text>
</comment>
<gene>
    <name evidence="2" type="ORF">GCM10010430_60380</name>
</gene>
<proteinExistence type="predicted"/>
<dbReference type="EMBL" id="BAAATR010000034">
    <property type="protein sequence ID" value="GAA2267136.1"/>
    <property type="molecule type" value="Genomic_DNA"/>
</dbReference>
<feature type="compositionally biased region" description="Low complexity" evidence="1">
    <location>
        <begin position="159"/>
        <end position="168"/>
    </location>
</feature>
<feature type="compositionally biased region" description="Low complexity" evidence="1">
    <location>
        <begin position="64"/>
        <end position="73"/>
    </location>
</feature>
<organism evidence="2 3">
    <name type="scientific">Kitasatospora cystarginea</name>
    <dbReference type="NCBI Taxonomy" id="58350"/>
    <lineage>
        <taxon>Bacteria</taxon>
        <taxon>Bacillati</taxon>
        <taxon>Actinomycetota</taxon>
        <taxon>Actinomycetes</taxon>
        <taxon>Kitasatosporales</taxon>
        <taxon>Streptomycetaceae</taxon>
        <taxon>Kitasatospora</taxon>
    </lineage>
</organism>
<feature type="region of interest" description="Disordered" evidence="1">
    <location>
        <begin position="106"/>
        <end position="204"/>
    </location>
</feature>
<dbReference type="Proteomes" id="UP001500305">
    <property type="component" value="Unassembled WGS sequence"/>
</dbReference>
<protein>
    <submittedName>
        <fullName evidence="2">Uncharacterized protein</fullName>
    </submittedName>
</protein>
<evidence type="ECO:0000256" key="1">
    <source>
        <dbReference type="SAM" id="MobiDB-lite"/>
    </source>
</evidence>
<sequence length="204" mass="21290">MSEVCSRPPLARQPMATWNPARGVWETPEMNIICGHSVPYSQTWPARGSMRAGRCYAHPTSVHLTGESGSSSPPGLPTPRARDFKGPDAGREDLGHVITLLLTPTSNLGSIGGSQHPDQRRAGGHGPNLSDLVEHLLPTPRASDGTKGGPNQRGSRGDLTLPSAAARLLPPPKASDTGTPGRRAGGDFRSPLREAAGGANTPPP</sequence>
<evidence type="ECO:0000313" key="3">
    <source>
        <dbReference type="Proteomes" id="UP001500305"/>
    </source>
</evidence>
<accession>A0ABP5RM82</accession>
<reference evidence="3" key="1">
    <citation type="journal article" date="2019" name="Int. J. Syst. Evol. Microbiol.">
        <title>The Global Catalogue of Microorganisms (GCM) 10K type strain sequencing project: providing services to taxonomists for standard genome sequencing and annotation.</title>
        <authorList>
            <consortium name="The Broad Institute Genomics Platform"/>
            <consortium name="The Broad Institute Genome Sequencing Center for Infectious Disease"/>
            <person name="Wu L."/>
            <person name="Ma J."/>
        </authorList>
    </citation>
    <scope>NUCLEOTIDE SEQUENCE [LARGE SCALE GENOMIC DNA]</scope>
    <source>
        <strain evidence="3">JCM 7356</strain>
    </source>
</reference>
<feature type="region of interest" description="Disordered" evidence="1">
    <location>
        <begin position="62"/>
        <end position="91"/>
    </location>
</feature>
<evidence type="ECO:0000313" key="2">
    <source>
        <dbReference type="EMBL" id="GAA2267136.1"/>
    </source>
</evidence>
<feature type="compositionally biased region" description="Basic and acidic residues" evidence="1">
    <location>
        <begin position="80"/>
        <end position="91"/>
    </location>
</feature>